<name>A0A0F9PX87_9ZZZZ</name>
<dbReference type="EMBL" id="LAZR01004776">
    <property type="protein sequence ID" value="KKN05671.1"/>
    <property type="molecule type" value="Genomic_DNA"/>
</dbReference>
<proteinExistence type="predicted"/>
<gene>
    <name evidence="1" type="ORF">LCGC14_1085040</name>
</gene>
<protein>
    <submittedName>
        <fullName evidence="1">Uncharacterized protein</fullName>
    </submittedName>
</protein>
<comment type="caution">
    <text evidence="1">The sequence shown here is derived from an EMBL/GenBank/DDBJ whole genome shotgun (WGS) entry which is preliminary data.</text>
</comment>
<reference evidence="1" key="1">
    <citation type="journal article" date="2015" name="Nature">
        <title>Complex archaea that bridge the gap between prokaryotes and eukaryotes.</title>
        <authorList>
            <person name="Spang A."/>
            <person name="Saw J.H."/>
            <person name="Jorgensen S.L."/>
            <person name="Zaremba-Niedzwiedzka K."/>
            <person name="Martijn J."/>
            <person name="Lind A.E."/>
            <person name="van Eijk R."/>
            <person name="Schleper C."/>
            <person name="Guy L."/>
            <person name="Ettema T.J."/>
        </authorList>
    </citation>
    <scope>NUCLEOTIDE SEQUENCE</scope>
</reference>
<dbReference type="AlphaFoldDB" id="A0A0F9PX87"/>
<organism evidence="1">
    <name type="scientific">marine sediment metagenome</name>
    <dbReference type="NCBI Taxonomy" id="412755"/>
    <lineage>
        <taxon>unclassified sequences</taxon>
        <taxon>metagenomes</taxon>
        <taxon>ecological metagenomes</taxon>
    </lineage>
</organism>
<evidence type="ECO:0000313" key="1">
    <source>
        <dbReference type="EMBL" id="KKN05671.1"/>
    </source>
</evidence>
<accession>A0A0F9PX87</accession>
<sequence>MMNYKPIDMALVGKHILRKQCEKGKIDIIGDVVFGTLPNDAEMVLGYLIPIEQFRALLKWLSKNPKPEDWQDEQAKN</sequence>